<dbReference type="InterPro" id="IPR001789">
    <property type="entry name" value="Sig_transdc_resp-reg_receiver"/>
</dbReference>
<evidence type="ECO:0000256" key="4">
    <source>
        <dbReference type="ARBA" id="ARBA00022553"/>
    </source>
</evidence>
<evidence type="ECO:0000256" key="5">
    <source>
        <dbReference type="ARBA" id="ARBA00022679"/>
    </source>
</evidence>
<keyword evidence="5" id="KW-0808">Transferase</keyword>
<dbReference type="InterPro" id="IPR001610">
    <property type="entry name" value="PAC"/>
</dbReference>
<feature type="modified residue" description="4-aspartylphosphate" evidence="12">
    <location>
        <position position="1148"/>
    </location>
</feature>
<evidence type="ECO:0000313" key="19">
    <source>
        <dbReference type="EMBL" id="PID57595.1"/>
    </source>
</evidence>
<dbReference type="SUPFAM" id="SSF55785">
    <property type="entry name" value="PYP-like sensor domain (PAS domain)"/>
    <property type="match status" value="4"/>
</dbReference>
<dbReference type="Gene3D" id="3.40.50.2300">
    <property type="match status" value="2"/>
</dbReference>
<feature type="domain" description="Response regulatory" evidence="16">
    <location>
        <begin position="8"/>
        <end position="125"/>
    </location>
</feature>
<reference evidence="19 20" key="1">
    <citation type="submission" date="2017-10" db="EMBL/GenBank/DDBJ databases">
        <title>Novel microbial diversity and functional potential in the marine mammal oral microbiome.</title>
        <authorList>
            <person name="Dudek N.K."/>
            <person name="Sun C.L."/>
            <person name="Burstein D."/>
            <person name="Kantor R.S."/>
            <person name="Aliaga Goltsman D.S."/>
            <person name="Bik E.M."/>
            <person name="Thomas B.C."/>
            <person name="Banfield J.F."/>
            <person name="Relman D.A."/>
        </authorList>
    </citation>
    <scope>NUCLEOTIDE SEQUENCE [LARGE SCALE GENOMIC DNA]</scope>
    <source>
        <strain evidence="19">DOLZORAL124_49_17</strain>
    </source>
</reference>
<dbReference type="SUPFAM" id="SSF55781">
    <property type="entry name" value="GAF domain-like"/>
    <property type="match status" value="1"/>
</dbReference>
<dbReference type="PANTHER" id="PTHR43047">
    <property type="entry name" value="TWO-COMPONENT HISTIDINE PROTEIN KINASE"/>
    <property type="match status" value="1"/>
</dbReference>
<name>A0A2G6E6C5_9BACT</name>
<evidence type="ECO:0000256" key="13">
    <source>
        <dbReference type="SAM" id="Coils"/>
    </source>
</evidence>
<dbReference type="Gene3D" id="3.30.450.40">
    <property type="match status" value="1"/>
</dbReference>
<keyword evidence="7" id="KW-0418">Kinase</keyword>
<keyword evidence="6" id="KW-0547">Nucleotide-binding</keyword>
<comment type="catalytic activity">
    <reaction evidence="1">
        <text>ATP + protein L-histidine = ADP + protein N-phospho-L-histidine.</text>
        <dbReference type="EC" id="2.7.13.3"/>
    </reaction>
</comment>
<comment type="subcellular location">
    <subcellularLocation>
        <location evidence="2">Membrane</location>
    </subcellularLocation>
</comment>
<dbReference type="InterPro" id="IPR004358">
    <property type="entry name" value="Sig_transdc_His_kin-like_C"/>
</dbReference>
<dbReference type="PROSITE" id="PS50109">
    <property type="entry name" value="HIS_KIN"/>
    <property type="match status" value="1"/>
</dbReference>
<evidence type="ECO:0000256" key="2">
    <source>
        <dbReference type="ARBA" id="ARBA00004370"/>
    </source>
</evidence>
<feature type="domain" description="PAS" evidence="17">
    <location>
        <begin position="410"/>
        <end position="469"/>
    </location>
</feature>
<dbReference type="NCBIfam" id="TIGR00229">
    <property type="entry name" value="sensory_box"/>
    <property type="match status" value="4"/>
</dbReference>
<dbReference type="Pfam" id="PF02518">
    <property type="entry name" value="HATPase_c"/>
    <property type="match status" value="1"/>
</dbReference>
<evidence type="ECO:0000256" key="12">
    <source>
        <dbReference type="PROSITE-ProRule" id="PRU00169"/>
    </source>
</evidence>
<dbReference type="InterPro" id="IPR000700">
    <property type="entry name" value="PAS-assoc_C"/>
</dbReference>
<comment type="caution">
    <text evidence="12">Lacks conserved residue(s) required for the propagation of feature annotation.</text>
</comment>
<dbReference type="Proteomes" id="UP000229740">
    <property type="component" value="Unassembled WGS sequence"/>
</dbReference>
<protein>
    <recommendedName>
        <fullName evidence="3">histidine kinase</fullName>
        <ecNumber evidence="3">2.7.13.3</ecNumber>
    </recommendedName>
</protein>
<dbReference type="Gene3D" id="3.30.450.20">
    <property type="entry name" value="PAS domain"/>
    <property type="match status" value="4"/>
</dbReference>
<dbReference type="Pfam" id="PF08447">
    <property type="entry name" value="PAS_3"/>
    <property type="match status" value="1"/>
</dbReference>
<dbReference type="Pfam" id="PF00072">
    <property type="entry name" value="Response_reg"/>
    <property type="match status" value="2"/>
</dbReference>
<evidence type="ECO:0000256" key="14">
    <source>
        <dbReference type="SAM" id="MobiDB-lite"/>
    </source>
</evidence>
<dbReference type="CDD" id="cd16922">
    <property type="entry name" value="HATPase_EvgS-ArcB-TorS-like"/>
    <property type="match status" value="1"/>
</dbReference>
<feature type="domain" description="Histidine kinase" evidence="15">
    <location>
        <begin position="848"/>
        <end position="1071"/>
    </location>
</feature>
<evidence type="ECO:0000259" key="17">
    <source>
        <dbReference type="PROSITE" id="PS50112"/>
    </source>
</evidence>
<feature type="domain" description="PAC" evidence="18">
    <location>
        <begin position="225"/>
        <end position="280"/>
    </location>
</feature>
<dbReference type="InterPro" id="IPR036890">
    <property type="entry name" value="HATPase_C_sf"/>
</dbReference>
<dbReference type="InterPro" id="IPR003661">
    <property type="entry name" value="HisK_dim/P_dom"/>
</dbReference>
<dbReference type="EMBL" id="PDPS01000026">
    <property type="protein sequence ID" value="PID57595.1"/>
    <property type="molecule type" value="Genomic_DNA"/>
</dbReference>
<proteinExistence type="predicted"/>
<keyword evidence="10" id="KW-0472">Membrane</keyword>
<comment type="caution">
    <text evidence="19">The sequence shown here is derived from an EMBL/GenBank/DDBJ whole genome shotgun (WGS) entry which is preliminary data.</text>
</comment>
<evidence type="ECO:0000259" key="18">
    <source>
        <dbReference type="PROSITE" id="PS50113"/>
    </source>
</evidence>
<gene>
    <name evidence="19" type="ORF">CSB45_07155</name>
</gene>
<dbReference type="PRINTS" id="PR00344">
    <property type="entry name" value="BCTRLSENSOR"/>
</dbReference>
<evidence type="ECO:0000259" key="15">
    <source>
        <dbReference type="PROSITE" id="PS50109"/>
    </source>
</evidence>
<dbReference type="Gene3D" id="3.30.565.10">
    <property type="entry name" value="Histidine kinase-like ATPase, C-terminal domain"/>
    <property type="match status" value="1"/>
</dbReference>
<dbReference type="SMART" id="SM00387">
    <property type="entry name" value="HATPase_c"/>
    <property type="match status" value="1"/>
</dbReference>
<dbReference type="SUPFAM" id="SSF52172">
    <property type="entry name" value="CheY-like"/>
    <property type="match status" value="2"/>
</dbReference>
<dbReference type="InterPro" id="IPR013656">
    <property type="entry name" value="PAS_4"/>
</dbReference>
<dbReference type="InterPro" id="IPR011006">
    <property type="entry name" value="CheY-like_superfamily"/>
</dbReference>
<dbReference type="EC" id="2.7.13.3" evidence="3"/>
<feature type="domain" description="Response regulatory" evidence="16">
    <location>
        <begin position="1093"/>
        <end position="1214"/>
    </location>
</feature>
<dbReference type="GO" id="GO:0005886">
    <property type="term" value="C:plasma membrane"/>
    <property type="evidence" value="ECO:0007669"/>
    <property type="project" value="TreeGrafter"/>
</dbReference>
<dbReference type="SMART" id="SM00388">
    <property type="entry name" value="HisKA"/>
    <property type="match status" value="1"/>
</dbReference>
<dbReference type="InterPro" id="IPR036097">
    <property type="entry name" value="HisK_dim/P_sf"/>
</dbReference>
<evidence type="ECO:0000256" key="9">
    <source>
        <dbReference type="ARBA" id="ARBA00023012"/>
    </source>
</evidence>
<evidence type="ECO:0000256" key="7">
    <source>
        <dbReference type="ARBA" id="ARBA00022777"/>
    </source>
</evidence>
<keyword evidence="9" id="KW-0902">Two-component regulatory system</keyword>
<keyword evidence="11" id="KW-0131">Cell cycle</keyword>
<keyword evidence="13" id="KW-0175">Coiled coil</keyword>
<dbReference type="InterPro" id="IPR013655">
    <property type="entry name" value="PAS_fold_3"/>
</dbReference>
<dbReference type="PROSITE" id="PS50112">
    <property type="entry name" value="PAS"/>
    <property type="match status" value="2"/>
</dbReference>
<dbReference type="PROSITE" id="PS50113">
    <property type="entry name" value="PAC"/>
    <property type="match status" value="3"/>
</dbReference>
<dbReference type="InterPro" id="IPR005467">
    <property type="entry name" value="His_kinase_dom"/>
</dbReference>
<dbReference type="InterPro" id="IPR003018">
    <property type="entry name" value="GAF"/>
</dbReference>
<feature type="domain" description="PAS" evidence="17">
    <location>
        <begin position="154"/>
        <end position="200"/>
    </location>
</feature>
<evidence type="ECO:0000256" key="3">
    <source>
        <dbReference type="ARBA" id="ARBA00012438"/>
    </source>
</evidence>
<dbReference type="PROSITE" id="PS50110">
    <property type="entry name" value="RESPONSE_REGULATORY"/>
    <property type="match status" value="2"/>
</dbReference>
<feature type="coiled-coil region" evidence="13">
    <location>
        <begin position="124"/>
        <end position="161"/>
    </location>
</feature>
<keyword evidence="4 12" id="KW-0597">Phosphoprotein</keyword>
<dbReference type="CDD" id="cd17546">
    <property type="entry name" value="REC_hyHK_CKI1_RcsC-like"/>
    <property type="match status" value="1"/>
</dbReference>
<dbReference type="InterPro" id="IPR003594">
    <property type="entry name" value="HATPase_dom"/>
</dbReference>
<dbReference type="SMART" id="SM00448">
    <property type="entry name" value="REC"/>
    <property type="match status" value="2"/>
</dbReference>
<dbReference type="Pfam" id="PF13188">
    <property type="entry name" value="PAS_8"/>
    <property type="match status" value="1"/>
</dbReference>
<dbReference type="InterPro" id="IPR000014">
    <property type="entry name" value="PAS"/>
</dbReference>
<dbReference type="SMART" id="SM00065">
    <property type="entry name" value="GAF"/>
    <property type="match status" value="1"/>
</dbReference>
<dbReference type="InterPro" id="IPR029016">
    <property type="entry name" value="GAF-like_dom_sf"/>
</dbReference>
<dbReference type="GO" id="GO:0009927">
    <property type="term" value="F:histidine phosphotransfer kinase activity"/>
    <property type="evidence" value="ECO:0007669"/>
    <property type="project" value="TreeGrafter"/>
</dbReference>
<evidence type="ECO:0000256" key="1">
    <source>
        <dbReference type="ARBA" id="ARBA00000085"/>
    </source>
</evidence>
<evidence type="ECO:0000313" key="20">
    <source>
        <dbReference type="Proteomes" id="UP000229740"/>
    </source>
</evidence>
<evidence type="ECO:0000256" key="8">
    <source>
        <dbReference type="ARBA" id="ARBA00022840"/>
    </source>
</evidence>
<dbReference type="InterPro" id="IPR035965">
    <property type="entry name" value="PAS-like_dom_sf"/>
</dbReference>
<organism evidence="19 20">
    <name type="scientific">candidate division KSB3 bacterium</name>
    <dbReference type="NCBI Taxonomy" id="2044937"/>
    <lineage>
        <taxon>Bacteria</taxon>
        <taxon>candidate division KSB3</taxon>
    </lineage>
</organism>
<dbReference type="SUPFAM" id="SSF47384">
    <property type="entry name" value="Homodimeric domain of signal transducing histidine kinase"/>
    <property type="match status" value="1"/>
</dbReference>
<dbReference type="Pfam" id="PF00512">
    <property type="entry name" value="HisKA"/>
    <property type="match status" value="1"/>
</dbReference>
<dbReference type="FunFam" id="1.10.287.130:FF:000038">
    <property type="entry name" value="Sensory transduction histidine kinase"/>
    <property type="match status" value="1"/>
</dbReference>
<accession>A0A2G6E6C5</accession>
<evidence type="ECO:0000256" key="11">
    <source>
        <dbReference type="ARBA" id="ARBA00023306"/>
    </source>
</evidence>
<dbReference type="Gene3D" id="1.10.287.130">
    <property type="match status" value="1"/>
</dbReference>
<dbReference type="GO" id="GO:0005524">
    <property type="term" value="F:ATP binding"/>
    <property type="evidence" value="ECO:0007669"/>
    <property type="project" value="UniProtKB-KW"/>
</dbReference>
<dbReference type="CDD" id="cd00082">
    <property type="entry name" value="HisKA"/>
    <property type="match status" value="1"/>
</dbReference>
<dbReference type="CDD" id="cd00130">
    <property type="entry name" value="PAS"/>
    <property type="match status" value="3"/>
</dbReference>
<dbReference type="Pfam" id="PF13426">
    <property type="entry name" value="PAS_9"/>
    <property type="match status" value="1"/>
</dbReference>
<dbReference type="Pfam" id="PF13185">
    <property type="entry name" value="GAF_2"/>
    <property type="match status" value="1"/>
</dbReference>
<evidence type="ECO:0000256" key="6">
    <source>
        <dbReference type="ARBA" id="ARBA00022741"/>
    </source>
</evidence>
<dbReference type="SMART" id="SM00086">
    <property type="entry name" value="PAC"/>
    <property type="match status" value="4"/>
</dbReference>
<dbReference type="SUPFAM" id="SSF55874">
    <property type="entry name" value="ATPase domain of HSP90 chaperone/DNA topoisomerase II/histidine kinase"/>
    <property type="match status" value="1"/>
</dbReference>
<feature type="domain" description="PAC" evidence="18">
    <location>
        <begin position="609"/>
        <end position="661"/>
    </location>
</feature>
<dbReference type="Pfam" id="PF08448">
    <property type="entry name" value="PAS_4"/>
    <property type="match status" value="1"/>
</dbReference>
<feature type="region of interest" description="Disordered" evidence="14">
    <location>
        <begin position="1217"/>
        <end position="1239"/>
    </location>
</feature>
<dbReference type="GO" id="GO:0000155">
    <property type="term" value="F:phosphorelay sensor kinase activity"/>
    <property type="evidence" value="ECO:0007669"/>
    <property type="project" value="InterPro"/>
</dbReference>
<feature type="domain" description="PAC" evidence="18">
    <location>
        <begin position="356"/>
        <end position="409"/>
    </location>
</feature>
<dbReference type="PANTHER" id="PTHR43047:SF72">
    <property type="entry name" value="OSMOSENSING HISTIDINE PROTEIN KINASE SLN1"/>
    <property type="match status" value="1"/>
</dbReference>
<sequence length="1330" mass="150874">MSTHSPERIFIVDGRLNDIHILSDLLQGHTYHTQFALDGATALSQIRKLQPLSLILLNVMLPDMDGFELCQALKADESTCHIPVIFISPLNGSIDRAKSLHVGGADYISRPFDAQEVLTRVKTHLALQQMRKELEEKDRKLQEALAEKAQVEESRRKLSQAVEQCASSIVVTDMEGRIEFVNSAFTHITGYSSEEAIGQNPRILKSEKQPPEIYEDLWTTLKRGDIWQGELINKKKNGSLYWELARIAPIRDDRHGQITNYVAVKDDISSRKHAEQALAEERNRLQAVLDNIPDVIYIKDLKHRFILANRALAEMFRAATVDELYGKTDFDLFPEEIARDLYKEELDVFTSGNPLVQREESLIDQGTGERLWFSSTKVPLRDAHGSIYGLLGVGRNITERKKLDEALQENKQYLQNIFDNTPTAILILDPETHLISNANSAASHILGTSLQKLIGTPYRPFHKSIEPQNEGPDDPGRGHVFENVEQEIMTETGEKKSILTTVVPISLQGKAYFLETFIDISVWKQAETQLQDLWKRLQYLLSSNPAVIYSRRMTPPYTFTFISENISHLMGDESWDVFNQPKGWEERLHPEDGPRIREILSARSHEGDHEIEYRLRHQDGSYRWIFDRFSVMYDKEEKTMVSIGSWLDITSRKEAEEALRHRNSRMMLLNRLGRTVNSSLDLEKMLETAMGRIQRTLGLYAISYWEIEQQHNEVVCRQAKGPGREILLHWRLPLGQGIIGWVAQHGESALVQDTRNDERHDMSVDEKTQLSMRSILSIPLKVEKTVIGVLASVSPEVDYFSPEDLEFAESIATTVTIAIRNASLFEEMQQAKENAESANGAKSEFLTNMSHEIRTPMNSILGFSELLLNVIQDQEHQRWLQNILSSGKALLSLINDILDLSKIEAGKLDVQLGPVNIRSLLQELKVMFSPQITEKHVDFVIAISSDVPADVLLDELRIRQILQNLIGNAVKFSEQGQVKVTVQALASSDDSGECHLIFGVEDTGIGIPQEQQKQIFENFRQQNGQLSRKYGGTGLGLAITKRLTELMGGSITVESQVGEGSLFRVSLPHVKRVARQSPQDIACEEQYTFPPALLLVVDDIPADQLIVKAYTRDFPFSIIEAEHGEEALDILNTRSRRGTTLPDVILMDLRMPGKNGQDTTQEIRQNPILCEIPIIAMTASIMQESLGETLDQFDGFLKKPFQQKELLSELQRHVTRPLKKGSSADMGEDESANRQTRESGQFRELLSILESTYVPQWQHIQTTLKFDEVENFAAQVHVLGMEYDYEALVQWSDAVIQYTQNCEAQPLQKAFERFGGILRTLRDLQAQEDA</sequence>
<evidence type="ECO:0000256" key="10">
    <source>
        <dbReference type="ARBA" id="ARBA00023136"/>
    </source>
</evidence>
<evidence type="ECO:0000259" key="16">
    <source>
        <dbReference type="PROSITE" id="PS50110"/>
    </source>
</evidence>
<dbReference type="SMART" id="SM00091">
    <property type="entry name" value="PAS"/>
    <property type="match status" value="4"/>
</dbReference>
<keyword evidence="8" id="KW-0067">ATP-binding</keyword>
<dbReference type="FunFam" id="3.30.565.10:FF:000010">
    <property type="entry name" value="Sensor histidine kinase RcsC"/>
    <property type="match status" value="1"/>
</dbReference>